<name>A0A0G0NHQ9_9BACT</name>
<dbReference type="GO" id="GO:0015969">
    <property type="term" value="P:guanosine tetraphosphate metabolic process"/>
    <property type="evidence" value="ECO:0007669"/>
    <property type="project" value="InterPro"/>
</dbReference>
<dbReference type="SUPFAM" id="SSF109604">
    <property type="entry name" value="HD-domain/PDEase-like"/>
    <property type="match status" value="1"/>
</dbReference>
<dbReference type="CDD" id="cd01668">
    <property type="entry name" value="TGS_RSH"/>
    <property type="match status" value="1"/>
</dbReference>
<dbReference type="InterPro" id="IPR012676">
    <property type="entry name" value="TGS-like"/>
</dbReference>
<dbReference type="SUPFAM" id="SSF81301">
    <property type="entry name" value="Nucleotidyltransferase"/>
    <property type="match status" value="1"/>
</dbReference>
<dbReference type="Gene3D" id="3.10.20.30">
    <property type="match status" value="1"/>
</dbReference>
<accession>A0A0G0NHQ9</accession>
<sequence>MEKKLEGRFEQLVKTIHEYNENVDLVRIRRAFEFAKLAHAGEKRISGSEVIWHPLETSIILASWKMDIATIVAGLLHDTIEHGAATEKDISEYFGEEVLGLVKGVTKVSKIKLKGSSDEIFVENLRKMFLAIAKDLRIVFLRLAERIDNLKSYEYVPEEQRKLYAKDSLEIYAPLAERLGMWEVKTQIDDLSFPYVYPQEYQKVKKLSALYYKDAEKRVEKMKKNLLRQLKREGVDAKIHGRKKGLFSLWKKLDRPEIDWDLAKIHDIVALRMLVEEVSECYVALGIVHKYFKPIPHIALADFIAVPKPNGYSSIHTKVFGENDKAVEIQITTHNLHEENQYGLAAHWHLSLIKSRKGISSKDIDVGKHNVVGKKFEWVEKLAEWQKEISDSEEFLKAVKFDALSRRIFVFSPKGDVFDLPMNATPVDFTFAVHSDLGDYIKAAKVDGKIVPLNYKLKSGQVVEILKSKEKRLPSHDWLEFVVTNFARREITKTIRKNDVDRN</sequence>
<organism evidence="5 6">
    <name type="scientific">Candidatus Woesebacteria bacterium GW2011_GWB1_38_8</name>
    <dbReference type="NCBI Taxonomy" id="1618570"/>
    <lineage>
        <taxon>Bacteria</taxon>
        <taxon>Candidatus Woeseibacteriota</taxon>
    </lineage>
</organism>
<dbReference type="InterPro" id="IPR043519">
    <property type="entry name" value="NT_sf"/>
</dbReference>
<dbReference type="PROSITE" id="PS51831">
    <property type="entry name" value="HD"/>
    <property type="match status" value="1"/>
</dbReference>
<dbReference type="InterPro" id="IPR004811">
    <property type="entry name" value="RelA/Spo_fam"/>
</dbReference>
<dbReference type="PATRIC" id="fig|1618570.3.peg.681"/>
<dbReference type="Gene3D" id="1.10.3210.10">
    <property type="entry name" value="Hypothetical protein af1432"/>
    <property type="match status" value="1"/>
</dbReference>
<dbReference type="PROSITE" id="PS51880">
    <property type="entry name" value="TGS"/>
    <property type="match status" value="1"/>
</dbReference>
<comment type="caution">
    <text evidence="5">The sequence shown here is derived from an EMBL/GenBank/DDBJ whole genome shotgun (WGS) entry which is preliminary data.</text>
</comment>
<evidence type="ECO:0000256" key="1">
    <source>
        <dbReference type="ARBA" id="ARBA00025704"/>
    </source>
</evidence>
<dbReference type="Pfam" id="PF02824">
    <property type="entry name" value="TGS"/>
    <property type="match status" value="1"/>
</dbReference>
<dbReference type="Proteomes" id="UP000034081">
    <property type="component" value="Unassembled WGS sequence"/>
</dbReference>
<proteinExistence type="inferred from homology"/>
<dbReference type="Pfam" id="PF04607">
    <property type="entry name" value="RelA_SpoT"/>
    <property type="match status" value="1"/>
</dbReference>
<evidence type="ECO:0000259" key="3">
    <source>
        <dbReference type="PROSITE" id="PS51831"/>
    </source>
</evidence>
<dbReference type="STRING" id="1618570.UT08_C0006G0027"/>
<dbReference type="SUPFAM" id="SSF81271">
    <property type="entry name" value="TGS-like"/>
    <property type="match status" value="1"/>
</dbReference>
<reference evidence="5 6" key="1">
    <citation type="journal article" date="2015" name="Nature">
        <title>rRNA introns, odd ribosomes, and small enigmatic genomes across a large radiation of phyla.</title>
        <authorList>
            <person name="Brown C.T."/>
            <person name="Hug L.A."/>
            <person name="Thomas B.C."/>
            <person name="Sharon I."/>
            <person name="Castelle C.J."/>
            <person name="Singh A."/>
            <person name="Wilkins M.J."/>
            <person name="Williams K.H."/>
            <person name="Banfield J.F."/>
        </authorList>
    </citation>
    <scope>NUCLEOTIDE SEQUENCE [LARGE SCALE GENOMIC DNA]</scope>
</reference>
<feature type="domain" description="HD" evidence="3">
    <location>
        <begin position="50"/>
        <end position="150"/>
    </location>
</feature>
<dbReference type="SMART" id="SM00954">
    <property type="entry name" value="RelA_SpoT"/>
    <property type="match status" value="1"/>
</dbReference>
<dbReference type="InterPro" id="IPR006674">
    <property type="entry name" value="HD_domain"/>
</dbReference>
<evidence type="ECO:0000256" key="2">
    <source>
        <dbReference type="RuleBase" id="RU003847"/>
    </source>
</evidence>
<gene>
    <name evidence="5" type="ORF">UT08_C0006G0027</name>
</gene>
<evidence type="ECO:0000313" key="5">
    <source>
        <dbReference type="EMBL" id="KKQ85444.1"/>
    </source>
</evidence>
<dbReference type="FunFam" id="3.10.20.30:FF:000002">
    <property type="entry name" value="GTP pyrophosphokinase (RelA/SpoT)"/>
    <property type="match status" value="1"/>
</dbReference>
<dbReference type="AlphaFoldDB" id="A0A0G0NHQ9"/>
<dbReference type="PANTHER" id="PTHR21262">
    <property type="entry name" value="GUANOSINE-3',5'-BIS DIPHOSPHATE 3'-PYROPHOSPHOHYDROLASE"/>
    <property type="match status" value="1"/>
</dbReference>
<dbReference type="InterPro" id="IPR004095">
    <property type="entry name" value="TGS"/>
</dbReference>
<comment type="similarity">
    <text evidence="2">Belongs to the relA/spoT family.</text>
</comment>
<protein>
    <submittedName>
        <fullName evidence="5">(P)ppGpp synthetase I, SpoT/RelA</fullName>
    </submittedName>
</protein>
<dbReference type="EMBL" id="LBVL01000006">
    <property type="protein sequence ID" value="KKQ85444.1"/>
    <property type="molecule type" value="Genomic_DNA"/>
</dbReference>
<evidence type="ECO:0000313" key="6">
    <source>
        <dbReference type="Proteomes" id="UP000034081"/>
    </source>
</evidence>
<dbReference type="CDD" id="cd05399">
    <property type="entry name" value="NT_Rel-Spo_like"/>
    <property type="match status" value="1"/>
</dbReference>
<dbReference type="NCBIfam" id="TIGR00691">
    <property type="entry name" value="spoT_relA"/>
    <property type="match status" value="1"/>
</dbReference>
<comment type="pathway">
    <text evidence="1">Purine metabolism.</text>
</comment>
<dbReference type="InterPro" id="IPR007685">
    <property type="entry name" value="RelA_SpoT"/>
</dbReference>
<dbReference type="Gene3D" id="3.30.460.10">
    <property type="entry name" value="Beta Polymerase, domain 2"/>
    <property type="match status" value="1"/>
</dbReference>
<dbReference type="PANTHER" id="PTHR21262:SF31">
    <property type="entry name" value="GTP PYROPHOSPHOKINASE"/>
    <property type="match status" value="1"/>
</dbReference>
<evidence type="ECO:0000259" key="4">
    <source>
        <dbReference type="PROSITE" id="PS51880"/>
    </source>
</evidence>
<dbReference type="FunFam" id="1.10.3210.10:FF:000001">
    <property type="entry name" value="GTP pyrophosphokinase RelA"/>
    <property type="match status" value="1"/>
</dbReference>
<comment type="function">
    <text evidence="2">In eubacteria ppGpp (guanosine 3'-diphosphate 5'-diphosphate) is a mediator of the stringent response that coordinates a variety of cellular activities in response to changes in nutritional abundance.</text>
</comment>
<dbReference type="InterPro" id="IPR012675">
    <property type="entry name" value="Beta-grasp_dom_sf"/>
</dbReference>
<feature type="domain" description="TGS" evidence="4">
    <location>
        <begin position="403"/>
        <end position="467"/>
    </location>
</feature>
<dbReference type="GO" id="GO:0005886">
    <property type="term" value="C:plasma membrane"/>
    <property type="evidence" value="ECO:0007669"/>
    <property type="project" value="TreeGrafter"/>
</dbReference>
<dbReference type="InterPro" id="IPR033655">
    <property type="entry name" value="TGS_RelA/SpoT"/>
</dbReference>
<dbReference type="Pfam" id="PF13328">
    <property type="entry name" value="HD_4"/>
    <property type="match status" value="1"/>
</dbReference>